<dbReference type="GeneID" id="110082724"/>
<evidence type="ECO:0000313" key="4">
    <source>
        <dbReference type="RefSeq" id="XP_072845561.1"/>
    </source>
</evidence>
<dbReference type="Pfam" id="PF26215">
    <property type="entry name" value="HTH_animal"/>
    <property type="match status" value="1"/>
</dbReference>
<proteinExistence type="predicted"/>
<accession>A0ABM5FJJ8</accession>
<dbReference type="Proteomes" id="UP001652642">
    <property type="component" value="Chromosome 1"/>
</dbReference>
<dbReference type="SUPFAM" id="SSF82771">
    <property type="entry name" value="GIY-YIG endonuclease"/>
    <property type="match status" value="1"/>
</dbReference>
<feature type="compositionally biased region" description="Polar residues" evidence="1">
    <location>
        <begin position="273"/>
        <end position="283"/>
    </location>
</feature>
<evidence type="ECO:0000259" key="2">
    <source>
        <dbReference type="PROSITE" id="PS50164"/>
    </source>
</evidence>
<dbReference type="InterPro" id="IPR058912">
    <property type="entry name" value="HTH_animal"/>
</dbReference>
<keyword evidence="3" id="KW-1185">Reference proteome</keyword>
<dbReference type="InterPro" id="IPR035901">
    <property type="entry name" value="GIY-YIG_endonuc_sf"/>
</dbReference>
<dbReference type="Gene3D" id="3.40.1440.10">
    <property type="entry name" value="GIY-YIG endonuclease"/>
    <property type="match status" value="1"/>
</dbReference>
<feature type="region of interest" description="Disordered" evidence="1">
    <location>
        <begin position="271"/>
        <end position="322"/>
    </location>
</feature>
<organism evidence="3 4">
    <name type="scientific">Pogona vitticeps</name>
    <name type="common">central bearded dragon</name>
    <dbReference type="NCBI Taxonomy" id="103695"/>
    <lineage>
        <taxon>Eukaryota</taxon>
        <taxon>Metazoa</taxon>
        <taxon>Chordata</taxon>
        <taxon>Craniata</taxon>
        <taxon>Vertebrata</taxon>
        <taxon>Euteleostomi</taxon>
        <taxon>Lepidosauria</taxon>
        <taxon>Squamata</taxon>
        <taxon>Bifurcata</taxon>
        <taxon>Unidentata</taxon>
        <taxon>Episquamata</taxon>
        <taxon>Toxicofera</taxon>
        <taxon>Iguania</taxon>
        <taxon>Acrodonta</taxon>
        <taxon>Agamidae</taxon>
        <taxon>Amphibolurinae</taxon>
        <taxon>Pogona</taxon>
    </lineage>
</organism>
<evidence type="ECO:0000313" key="3">
    <source>
        <dbReference type="Proteomes" id="UP001652642"/>
    </source>
</evidence>
<dbReference type="RefSeq" id="XP_072845561.1">
    <property type="nucleotide sequence ID" value="XM_072989460.1"/>
</dbReference>
<feature type="compositionally biased region" description="Polar residues" evidence="1">
    <location>
        <begin position="305"/>
        <end position="322"/>
    </location>
</feature>
<gene>
    <name evidence="4" type="primary">CAMKMT</name>
</gene>
<protein>
    <submittedName>
        <fullName evidence="4">Calmodulin-lysine N-methyltransferase isoform X2</fullName>
    </submittedName>
</protein>
<reference evidence="3" key="1">
    <citation type="submission" date="2025-05" db="UniProtKB">
        <authorList>
            <consortium name="RefSeq"/>
        </authorList>
    </citation>
    <scope>NUCLEOTIDE SEQUENCE [LARGE SCALE GENOMIC DNA]</scope>
</reference>
<dbReference type="InterPro" id="IPR000305">
    <property type="entry name" value="GIY-YIG_endonuc"/>
</dbReference>
<feature type="domain" description="GIY-YIG" evidence="2">
    <location>
        <begin position="160"/>
        <end position="250"/>
    </location>
</feature>
<dbReference type="CDD" id="cd10442">
    <property type="entry name" value="GIY-YIG_PLEs"/>
    <property type="match status" value="1"/>
</dbReference>
<dbReference type="PANTHER" id="PTHR21301:SF11">
    <property type="entry name" value="GIY-YIG DOMAIN-CONTAINING PROTEIN"/>
    <property type="match status" value="1"/>
</dbReference>
<sequence length="322" mass="37642">MEKEREGQLPFLDVMVLRKTDLRLGHKVYRKPTHTDRYLHKNSNHHPWQKRGIIKTLVDRANRNCEAQFLNTELDHLNWALQANGYSKNEITRAIKPRKQHRTEEEKQPPTNKVFLPYIKGVTDRMGKLLEKHNLQTVFKPTTKIQQMLRSAKDRRDPLTTAGVYRIPCSCGQVYIGTTKRSIHTRIKEHERHCRLKQPENSAVAEHAIKQTGHEILFHNTEILDNTSNHYVRLHREAIEIHKHQQNFNQKEECLKLNKTWLPALKNTECKRSTNSTQPQGQGITAHKRPVNETHQPQGKIISHPYQNNTSTTKHINQPSPD</sequence>
<name>A0ABM5FJJ8_9SAUR</name>
<evidence type="ECO:0000256" key="1">
    <source>
        <dbReference type="SAM" id="MobiDB-lite"/>
    </source>
</evidence>
<reference evidence="4" key="2">
    <citation type="submission" date="2025-08" db="UniProtKB">
        <authorList>
            <consortium name="RefSeq"/>
        </authorList>
    </citation>
    <scope>IDENTIFICATION</scope>
</reference>
<dbReference type="PANTHER" id="PTHR21301">
    <property type="entry name" value="REVERSE TRANSCRIPTASE"/>
    <property type="match status" value="1"/>
</dbReference>
<dbReference type="PROSITE" id="PS50164">
    <property type="entry name" value="GIY_YIG"/>
    <property type="match status" value="1"/>
</dbReference>